<feature type="transmembrane region" description="Helical" evidence="10">
    <location>
        <begin position="103"/>
        <end position="124"/>
    </location>
</feature>
<dbReference type="PANTHER" id="PTHR11795:SF371">
    <property type="entry name" value="HIGH-AFFINITY BRANCHED-CHAIN AMINO ACID TRANSPORT SYSTEM PERMEASE PROTEIN LIVH"/>
    <property type="match status" value="1"/>
</dbReference>
<evidence type="ECO:0000256" key="8">
    <source>
        <dbReference type="ARBA" id="ARBA00023136"/>
    </source>
</evidence>
<dbReference type="Proteomes" id="UP001332192">
    <property type="component" value="Chromosome"/>
</dbReference>
<evidence type="ECO:0000256" key="10">
    <source>
        <dbReference type="SAM" id="Phobius"/>
    </source>
</evidence>
<evidence type="ECO:0000256" key="5">
    <source>
        <dbReference type="ARBA" id="ARBA00022692"/>
    </source>
</evidence>
<dbReference type="RefSeq" id="WP_324717193.1">
    <property type="nucleotide sequence ID" value="NZ_CP141615.1"/>
</dbReference>
<comment type="similarity">
    <text evidence="9">Belongs to the binding-protein-dependent transport system permease family. LivHM subfamily.</text>
</comment>
<comment type="subcellular location">
    <subcellularLocation>
        <location evidence="1">Cell membrane</location>
        <topology evidence="1">Multi-pass membrane protein</topology>
    </subcellularLocation>
</comment>
<evidence type="ECO:0000256" key="4">
    <source>
        <dbReference type="ARBA" id="ARBA00022519"/>
    </source>
</evidence>
<keyword evidence="2" id="KW-0813">Transport</keyword>
<sequence>MASLLAWGVMLGGILALGGVGLSLVYGVLRFATFAHGDLMTVGAYLVATILPALPPMGRVGPFSFGWEFLVALALAMPLTGMVALAMDRAFYRPLRRRQASPLILAMASLGVAFLLRSLVYLGWGADFRFYYPGRARPSVLLPLGVRLRPDQLFILGVTVVLVVLMYLLLERTRAGKAMRATADNPALARVSGIDTERVAAWTWLVSGALAAAAGAMLALDSQLRPEMGWFLLLSLFAAVVLGGLGKVYAALAGGLVMGVVQQVATAFLNPAYGPAVGFVVLAALLVFKPEGLLGGRGMR</sequence>
<feature type="transmembrane region" description="Helical" evidence="10">
    <location>
        <begin position="264"/>
        <end position="288"/>
    </location>
</feature>
<keyword evidence="12" id="KW-1185">Reference proteome</keyword>
<feature type="transmembrane region" description="Helical" evidence="10">
    <location>
        <begin position="69"/>
        <end position="91"/>
    </location>
</feature>
<proteinExistence type="inferred from homology"/>
<keyword evidence="4" id="KW-0997">Cell inner membrane</keyword>
<evidence type="ECO:0000256" key="3">
    <source>
        <dbReference type="ARBA" id="ARBA00022475"/>
    </source>
</evidence>
<dbReference type="Pfam" id="PF02653">
    <property type="entry name" value="BPD_transp_2"/>
    <property type="match status" value="1"/>
</dbReference>
<keyword evidence="3" id="KW-1003">Cell membrane</keyword>
<dbReference type="InterPro" id="IPR001851">
    <property type="entry name" value="ABC_transp_permease"/>
</dbReference>
<reference evidence="11 12" key="1">
    <citation type="journal article" date="2024" name="Front. Microbiol.">
        <title>Novel thermophilic genera Geochorda gen. nov. and Carboxydochorda gen. nov. from the deep terrestrial subsurface reveal the ecophysiological diversity in the class Limnochordia.</title>
        <authorList>
            <person name="Karnachuk O.V."/>
            <person name="Lukina A.P."/>
            <person name="Avakyan M.R."/>
            <person name="Kadnikov V.V."/>
            <person name="Begmatov S."/>
            <person name="Beletsky A.V."/>
            <person name="Vlasova K.G."/>
            <person name="Novikov A.A."/>
            <person name="Shcherbakova V.A."/>
            <person name="Mardanov A.V."/>
            <person name="Ravin N.V."/>
        </authorList>
    </citation>
    <scope>NUCLEOTIDE SEQUENCE [LARGE SCALE GENOMIC DNA]</scope>
    <source>
        <strain evidence="11 12">L945</strain>
    </source>
</reference>
<feature type="transmembrane region" description="Helical" evidence="10">
    <location>
        <begin position="230"/>
        <end position="252"/>
    </location>
</feature>
<dbReference type="PANTHER" id="PTHR11795">
    <property type="entry name" value="BRANCHED-CHAIN AMINO ACID TRANSPORT SYSTEM PERMEASE PROTEIN LIVH"/>
    <property type="match status" value="1"/>
</dbReference>
<evidence type="ECO:0000256" key="1">
    <source>
        <dbReference type="ARBA" id="ARBA00004651"/>
    </source>
</evidence>
<organism evidence="11 12">
    <name type="scientific">Carboxydichorda subterranea</name>
    <dbReference type="NCBI Taxonomy" id="3109565"/>
    <lineage>
        <taxon>Bacteria</taxon>
        <taxon>Bacillati</taxon>
        <taxon>Bacillota</taxon>
        <taxon>Limnochordia</taxon>
        <taxon>Limnochordales</taxon>
        <taxon>Geochordaceae</taxon>
        <taxon>Carboxydichorda</taxon>
    </lineage>
</organism>
<dbReference type="EMBL" id="CP141615">
    <property type="protein sequence ID" value="WRP17922.1"/>
    <property type="molecule type" value="Genomic_DNA"/>
</dbReference>
<gene>
    <name evidence="11" type="ORF">U7230_02610</name>
</gene>
<protein>
    <submittedName>
        <fullName evidence="11">Branched-chain amino acid ABC transporter permease</fullName>
    </submittedName>
</protein>
<dbReference type="InterPro" id="IPR052157">
    <property type="entry name" value="BCAA_transport_permease"/>
</dbReference>
<dbReference type="CDD" id="cd06582">
    <property type="entry name" value="TM_PBP1_LivH_like"/>
    <property type="match status" value="1"/>
</dbReference>
<evidence type="ECO:0000256" key="6">
    <source>
        <dbReference type="ARBA" id="ARBA00022970"/>
    </source>
</evidence>
<feature type="transmembrane region" description="Helical" evidence="10">
    <location>
        <begin position="153"/>
        <end position="170"/>
    </location>
</feature>
<keyword evidence="6" id="KW-0029">Amino-acid transport</keyword>
<evidence type="ECO:0000313" key="11">
    <source>
        <dbReference type="EMBL" id="WRP17922.1"/>
    </source>
</evidence>
<evidence type="ECO:0000256" key="2">
    <source>
        <dbReference type="ARBA" id="ARBA00022448"/>
    </source>
</evidence>
<feature type="transmembrane region" description="Helical" evidence="10">
    <location>
        <begin position="199"/>
        <end position="218"/>
    </location>
</feature>
<evidence type="ECO:0000256" key="9">
    <source>
        <dbReference type="ARBA" id="ARBA00037998"/>
    </source>
</evidence>
<keyword evidence="8 10" id="KW-0472">Membrane</keyword>
<evidence type="ECO:0000256" key="7">
    <source>
        <dbReference type="ARBA" id="ARBA00022989"/>
    </source>
</evidence>
<keyword evidence="5 10" id="KW-0812">Transmembrane</keyword>
<name>A0ABZ1BYP8_9FIRM</name>
<feature type="transmembrane region" description="Helical" evidence="10">
    <location>
        <begin position="39"/>
        <end position="57"/>
    </location>
</feature>
<keyword evidence="7 10" id="KW-1133">Transmembrane helix</keyword>
<accession>A0ABZ1BYP8</accession>
<feature type="transmembrane region" description="Helical" evidence="10">
    <location>
        <begin position="6"/>
        <end position="27"/>
    </location>
</feature>
<evidence type="ECO:0000313" key="12">
    <source>
        <dbReference type="Proteomes" id="UP001332192"/>
    </source>
</evidence>